<evidence type="ECO:0000256" key="2">
    <source>
        <dbReference type="ARBA" id="ARBA00022448"/>
    </source>
</evidence>
<organism evidence="9 10">
    <name type="scientific">Pseudolactococcus insecticola</name>
    <dbReference type="NCBI Taxonomy" id="2709158"/>
    <lineage>
        <taxon>Bacteria</taxon>
        <taxon>Bacillati</taxon>
        <taxon>Bacillota</taxon>
        <taxon>Bacilli</taxon>
        <taxon>Lactobacillales</taxon>
        <taxon>Streptococcaceae</taxon>
        <taxon>Pseudolactococcus</taxon>
    </lineage>
</organism>
<sequence length="420" mass="46506">MYNIMGKYINLFHSKSFSKFFIGINFTNFSQFLVNITIAWMIYEKTNQPFLIAIYGVLTQVPSVLFGALCGYIIDKFGSFKVISVGVFIKSIIFMTLFLLPLTDNFGNILSIIILLIINSAITPIISLCTSIIPNQLFNDNQLISANSIINIFFDVAFIAGSIITGIVSSNANEKNAFLIASLLFLFSSFLFIKSQINTGFDNTNFNKNKKAKTSIKQGLVFLITNKTVFYLFIATFLWNLLVWGMLPIVIPVFSKQVLSGGAYLFGWLNSAISIGIIIGSIIVGTLSTKWSTPRSIYYFIIFQGIFLIIFGLQSKSIVSISILILSGIFSAPVMIYKSTILQRMIPENMQGQVFSIIGTMVSITYPLGGFIVGFIADLIPQNKIGGTIVISATIMIIVTAFFLLLDRKENTKPVLNGSK</sequence>
<feature type="transmembrane region" description="Helical" evidence="7">
    <location>
        <begin position="20"/>
        <end position="43"/>
    </location>
</feature>
<evidence type="ECO:0000256" key="5">
    <source>
        <dbReference type="ARBA" id="ARBA00022989"/>
    </source>
</evidence>
<dbReference type="PANTHER" id="PTHR23513">
    <property type="entry name" value="INTEGRAL MEMBRANE EFFLUX PROTEIN-RELATED"/>
    <property type="match status" value="1"/>
</dbReference>
<feature type="domain" description="Major facilitator superfamily (MFS) profile" evidence="8">
    <location>
        <begin position="228"/>
        <end position="420"/>
    </location>
</feature>
<dbReference type="AlphaFoldDB" id="A0A6A0B8A6"/>
<proteinExistence type="predicted"/>
<reference evidence="9 10" key="1">
    <citation type="submission" date="2020-02" db="EMBL/GenBank/DDBJ databases">
        <title>Draft genome sequence of Lactococcus sp. Hs20B0-1.</title>
        <authorList>
            <person name="Noda S."/>
            <person name="Yuki M."/>
            <person name="Ohkuma M."/>
        </authorList>
    </citation>
    <scope>NUCLEOTIDE SEQUENCE [LARGE SCALE GENOMIC DNA]</scope>
    <source>
        <strain evidence="9 10">Hs20B0-1</strain>
    </source>
</reference>
<dbReference type="Pfam" id="PF07690">
    <property type="entry name" value="MFS_1"/>
    <property type="match status" value="1"/>
</dbReference>
<evidence type="ECO:0000313" key="10">
    <source>
        <dbReference type="Proteomes" id="UP000475928"/>
    </source>
</evidence>
<feature type="transmembrane region" description="Helical" evidence="7">
    <location>
        <begin position="49"/>
        <end position="73"/>
    </location>
</feature>
<evidence type="ECO:0000256" key="3">
    <source>
        <dbReference type="ARBA" id="ARBA00022475"/>
    </source>
</evidence>
<feature type="transmembrane region" description="Helical" evidence="7">
    <location>
        <begin position="176"/>
        <end position="193"/>
    </location>
</feature>
<feature type="transmembrane region" description="Helical" evidence="7">
    <location>
        <begin position="149"/>
        <end position="170"/>
    </location>
</feature>
<dbReference type="GO" id="GO:0005886">
    <property type="term" value="C:plasma membrane"/>
    <property type="evidence" value="ECO:0007669"/>
    <property type="project" value="UniProtKB-SubCell"/>
</dbReference>
<name>A0A6A0B8A6_9LACT</name>
<evidence type="ECO:0000313" key="9">
    <source>
        <dbReference type="EMBL" id="GFH40624.1"/>
    </source>
</evidence>
<protein>
    <submittedName>
        <fullName evidence="9">MFS transporter</fullName>
    </submittedName>
</protein>
<feature type="transmembrane region" description="Helical" evidence="7">
    <location>
        <begin position="229"/>
        <end position="251"/>
    </location>
</feature>
<evidence type="ECO:0000256" key="6">
    <source>
        <dbReference type="ARBA" id="ARBA00023136"/>
    </source>
</evidence>
<dbReference type="Proteomes" id="UP000475928">
    <property type="component" value="Unassembled WGS sequence"/>
</dbReference>
<keyword evidence="3" id="KW-1003">Cell membrane</keyword>
<comment type="subcellular location">
    <subcellularLocation>
        <location evidence="1">Cell membrane</location>
        <topology evidence="1">Multi-pass membrane protein</topology>
    </subcellularLocation>
</comment>
<feature type="transmembrane region" description="Helical" evidence="7">
    <location>
        <begin position="296"/>
        <end position="313"/>
    </location>
</feature>
<dbReference type="SUPFAM" id="SSF103473">
    <property type="entry name" value="MFS general substrate transporter"/>
    <property type="match status" value="1"/>
</dbReference>
<feature type="transmembrane region" description="Helical" evidence="7">
    <location>
        <begin position="319"/>
        <end position="337"/>
    </location>
</feature>
<dbReference type="GO" id="GO:0022857">
    <property type="term" value="F:transmembrane transporter activity"/>
    <property type="evidence" value="ECO:0007669"/>
    <property type="project" value="InterPro"/>
</dbReference>
<dbReference type="CDD" id="cd06173">
    <property type="entry name" value="MFS_MefA_like"/>
    <property type="match status" value="1"/>
</dbReference>
<feature type="transmembrane region" description="Helical" evidence="7">
    <location>
        <begin position="357"/>
        <end position="379"/>
    </location>
</feature>
<evidence type="ECO:0000256" key="7">
    <source>
        <dbReference type="SAM" id="Phobius"/>
    </source>
</evidence>
<dbReference type="RefSeq" id="WP_172356313.1">
    <property type="nucleotide sequence ID" value="NZ_BLLH01000004.1"/>
</dbReference>
<dbReference type="InterPro" id="IPR020846">
    <property type="entry name" value="MFS_dom"/>
</dbReference>
<keyword evidence="10" id="KW-1185">Reference proteome</keyword>
<dbReference type="InterPro" id="IPR011701">
    <property type="entry name" value="MFS"/>
</dbReference>
<feature type="transmembrane region" description="Helical" evidence="7">
    <location>
        <begin position="80"/>
        <end position="100"/>
    </location>
</feature>
<evidence type="ECO:0000259" key="8">
    <source>
        <dbReference type="PROSITE" id="PS50850"/>
    </source>
</evidence>
<keyword evidence="6 7" id="KW-0472">Membrane</keyword>
<dbReference type="PROSITE" id="PS50850">
    <property type="entry name" value="MFS"/>
    <property type="match status" value="1"/>
</dbReference>
<accession>A0A6A0B8A6</accession>
<gene>
    <name evidence="9" type="ORF">Hs20B_10220</name>
</gene>
<feature type="transmembrane region" description="Helical" evidence="7">
    <location>
        <begin position="385"/>
        <end position="406"/>
    </location>
</feature>
<dbReference type="PANTHER" id="PTHR23513:SF6">
    <property type="entry name" value="MAJOR FACILITATOR SUPERFAMILY ASSOCIATED DOMAIN-CONTAINING PROTEIN"/>
    <property type="match status" value="1"/>
</dbReference>
<feature type="transmembrane region" description="Helical" evidence="7">
    <location>
        <begin position="263"/>
        <end position="284"/>
    </location>
</feature>
<keyword evidence="5 7" id="KW-1133">Transmembrane helix</keyword>
<keyword evidence="2" id="KW-0813">Transport</keyword>
<evidence type="ECO:0000256" key="1">
    <source>
        <dbReference type="ARBA" id="ARBA00004651"/>
    </source>
</evidence>
<dbReference type="Gene3D" id="1.20.1250.20">
    <property type="entry name" value="MFS general substrate transporter like domains"/>
    <property type="match status" value="2"/>
</dbReference>
<keyword evidence="4 7" id="KW-0812">Transmembrane</keyword>
<evidence type="ECO:0000256" key="4">
    <source>
        <dbReference type="ARBA" id="ARBA00022692"/>
    </source>
</evidence>
<dbReference type="EMBL" id="BLLH01000004">
    <property type="protein sequence ID" value="GFH40624.1"/>
    <property type="molecule type" value="Genomic_DNA"/>
</dbReference>
<comment type="caution">
    <text evidence="9">The sequence shown here is derived from an EMBL/GenBank/DDBJ whole genome shotgun (WGS) entry which is preliminary data.</text>
</comment>
<dbReference type="InterPro" id="IPR036259">
    <property type="entry name" value="MFS_trans_sf"/>
</dbReference>
<feature type="transmembrane region" description="Helical" evidence="7">
    <location>
        <begin position="106"/>
        <end position="128"/>
    </location>
</feature>